<protein>
    <submittedName>
        <fullName evidence="6">DNA-binding transcriptional LysR family regulator</fullName>
    </submittedName>
</protein>
<keyword evidence="2" id="KW-0805">Transcription regulation</keyword>
<dbReference type="Proteomes" id="UP000541136">
    <property type="component" value="Unassembled WGS sequence"/>
</dbReference>
<evidence type="ECO:0000313" key="7">
    <source>
        <dbReference type="Proteomes" id="UP000541136"/>
    </source>
</evidence>
<gene>
    <name evidence="6" type="ORF">HNR28_000073</name>
</gene>
<keyword evidence="4" id="KW-0804">Transcription</keyword>
<dbReference type="SUPFAM" id="SSF53850">
    <property type="entry name" value="Periplasmic binding protein-like II"/>
    <property type="match status" value="1"/>
</dbReference>
<evidence type="ECO:0000256" key="2">
    <source>
        <dbReference type="ARBA" id="ARBA00023015"/>
    </source>
</evidence>
<organism evidence="6 7">
    <name type="scientific">Castellaniella defragrans</name>
    <name type="common">Alcaligenes defragrans</name>
    <dbReference type="NCBI Taxonomy" id="75697"/>
    <lineage>
        <taxon>Bacteria</taxon>
        <taxon>Pseudomonadati</taxon>
        <taxon>Pseudomonadota</taxon>
        <taxon>Betaproteobacteria</taxon>
        <taxon>Burkholderiales</taxon>
        <taxon>Alcaligenaceae</taxon>
        <taxon>Castellaniella</taxon>
    </lineage>
</organism>
<proteinExistence type="inferred from homology"/>
<evidence type="ECO:0000256" key="4">
    <source>
        <dbReference type="ARBA" id="ARBA00023163"/>
    </source>
</evidence>
<evidence type="ECO:0000259" key="5">
    <source>
        <dbReference type="PROSITE" id="PS50931"/>
    </source>
</evidence>
<dbReference type="PANTHER" id="PTHR30427:SF1">
    <property type="entry name" value="TRANSCRIPTIONAL ACTIVATOR PROTEIN LYSR"/>
    <property type="match status" value="1"/>
</dbReference>
<dbReference type="SUPFAM" id="SSF46785">
    <property type="entry name" value="Winged helix' DNA-binding domain"/>
    <property type="match status" value="1"/>
</dbReference>
<dbReference type="Pfam" id="PF00126">
    <property type="entry name" value="HTH_1"/>
    <property type="match status" value="1"/>
</dbReference>
<dbReference type="FunFam" id="1.10.10.10:FF:000001">
    <property type="entry name" value="LysR family transcriptional regulator"/>
    <property type="match status" value="1"/>
</dbReference>
<dbReference type="PANTHER" id="PTHR30427">
    <property type="entry name" value="TRANSCRIPTIONAL ACTIVATOR PROTEIN LYSR"/>
    <property type="match status" value="1"/>
</dbReference>
<evidence type="ECO:0000313" key="6">
    <source>
        <dbReference type="EMBL" id="MBB6082055.1"/>
    </source>
</evidence>
<comment type="similarity">
    <text evidence="1">Belongs to the LysR transcriptional regulatory family.</text>
</comment>
<feature type="domain" description="HTH lysR-type" evidence="5">
    <location>
        <begin position="1"/>
        <end position="58"/>
    </location>
</feature>
<dbReference type="PRINTS" id="PR00039">
    <property type="entry name" value="HTHLYSR"/>
</dbReference>
<comment type="caution">
    <text evidence="6">The sequence shown here is derived from an EMBL/GenBank/DDBJ whole genome shotgun (WGS) entry which is preliminary data.</text>
</comment>
<dbReference type="InterPro" id="IPR036388">
    <property type="entry name" value="WH-like_DNA-bd_sf"/>
</dbReference>
<dbReference type="PROSITE" id="PS50931">
    <property type="entry name" value="HTH_LYSR"/>
    <property type="match status" value="1"/>
</dbReference>
<dbReference type="Gene3D" id="3.40.190.10">
    <property type="entry name" value="Periplasmic binding protein-like II"/>
    <property type="match status" value="2"/>
</dbReference>
<reference evidence="6 7" key="1">
    <citation type="submission" date="2020-08" db="EMBL/GenBank/DDBJ databases">
        <title>Genomic Encyclopedia of Type Strains, Phase IV (KMG-IV): sequencing the most valuable type-strain genomes for metagenomic binning, comparative biology and taxonomic classification.</title>
        <authorList>
            <person name="Goeker M."/>
        </authorList>
    </citation>
    <scope>NUCLEOTIDE SEQUENCE [LARGE SCALE GENOMIC DNA]</scope>
    <source>
        <strain evidence="6 7">DSM 12141</strain>
    </source>
</reference>
<name>A0A7W9WMU8_CASDE</name>
<dbReference type="InterPro" id="IPR000847">
    <property type="entry name" value="LysR_HTH_N"/>
</dbReference>
<dbReference type="GO" id="GO:0003700">
    <property type="term" value="F:DNA-binding transcription factor activity"/>
    <property type="evidence" value="ECO:0007669"/>
    <property type="project" value="InterPro"/>
</dbReference>
<dbReference type="RefSeq" id="WP_052355545.1">
    <property type="nucleotide sequence ID" value="NZ_JACHIB010000001.1"/>
</dbReference>
<sequence length="323" mass="35299">MEIRQLEALNAIVTSGSVTAAGRMLGRSQPVVSRQVSDLEAELGFTLFTRTRPAITLTEQGAEFYQEVRGILADLHQLESRVQGMRNGQVRPLRILVSVDLARSLLPEALARMDRFSPVFRQKLIIEEVVHEAPAGALAEGRADFALINLPIDAEGLRAHWCGQAPCLLALPAAHPLASRDMVQLEEIRNTDVITLLSRYRMRYHLTSSLAQATAGEARRHIEVGSQQTALSLVRLGLGVALIDPFSIRGAQLDGIVLRPLQTDISYMIGAVSQATHELPEGALRLIQGLHLHVQSSIPHYVDTDPSGLRQGISSKAEILRSA</sequence>
<evidence type="ECO:0000256" key="3">
    <source>
        <dbReference type="ARBA" id="ARBA00023125"/>
    </source>
</evidence>
<dbReference type="InterPro" id="IPR005119">
    <property type="entry name" value="LysR_subst-bd"/>
</dbReference>
<dbReference type="AlphaFoldDB" id="A0A7W9WMU8"/>
<dbReference type="EMBL" id="JACHIB010000001">
    <property type="protein sequence ID" value="MBB6082055.1"/>
    <property type="molecule type" value="Genomic_DNA"/>
</dbReference>
<keyword evidence="3 6" id="KW-0238">DNA-binding</keyword>
<evidence type="ECO:0000256" key="1">
    <source>
        <dbReference type="ARBA" id="ARBA00009437"/>
    </source>
</evidence>
<accession>A0A7W9WMU8</accession>
<dbReference type="GO" id="GO:0010628">
    <property type="term" value="P:positive regulation of gene expression"/>
    <property type="evidence" value="ECO:0007669"/>
    <property type="project" value="TreeGrafter"/>
</dbReference>
<dbReference type="InterPro" id="IPR036390">
    <property type="entry name" value="WH_DNA-bd_sf"/>
</dbReference>
<dbReference type="Pfam" id="PF03466">
    <property type="entry name" value="LysR_substrate"/>
    <property type="match status" value="1"/>
</dbReference>
<dbReference type="GO" id="GO:0043565">
    <property type="term" value="F:sequence-specific DNA binding"/>
    <property type="evidence" value="ECO:0007669"/>
    <property type="project" value="TreeGrafter"/>
</dbReference>
<dbReference type="Gene3D" id="1.10.10.10">
    <property type="entry name" value="Winged helix-like DNA-binding domain superfamily/Winged helix DNA-binding domain"/>
    <property type="match status" value="1"/>
</dbReference>